<dbReference type="InterPro" id="IPR018445">
    <property type="entry name" value="Put_Phosphate_transp_reg"/>
</dbReference>
<dbReference type="Proteomes" id="UP000245469">
    <property type="component" value="Unassembled WGS sequence"/>
</dbReference>
<reference evidence="2 3" key="1">
    <citation type="submission" date="2018-03" db="EMBL/GenBank/DDBJ databases">
        <title>Genomic Encyclopedia of Archaeal and Bacterial Type Strains, Phase II (KMG-II): from individual species to whole genera.</title>
        <authorList>
            <person name="Goeker M."/>
        </authorList>
    </citation>
    <scope>NUCLEOTIDE SEQUENCE [LARGE SCALE GENOMIC DNA]</scope>
    <source>
        <strain evidence="2 3">DSM 44889</strain>
    </source>
</reference>
<keyword evidence="3" id="KW-1185">Reference proteome</keyword>
<dbReference type="RefSeq" id="WP_109775388.1">
    <property type="nucleotide sequence ID" value="NZ_QGDQ01000020.1"/>
</dbReference>
<dbReference type="Gene3D" id="1.20.58.220">
    <property type="entry name" value="Phosphate transport system protein phou homolog 2, domain 2"/>
    <property type="match status" value="1"/>
</dbReference>
<protein>
    <recommendedName>
        <fullName evidence="4">DUF47 family protein</fullName>
    </recommendedName>
</protein>
<evidence type="ECO:0000313" key="2">
    <source>
        <dbReference type="EMBL" id="PWJ51794.1"/>
    </source>
</evidence>
<proteinExistence type="inferred from homology"/>
<dbReference type="OrthoDB" id="9797568at2"/>
<evidence type="ECO:0008006" key="4">
    <source>
        <dbReference type="Google" id="ProtNLM"/>
    </source>
</evidence>
<dbReference type="PANTHER" id="PTHR37298:SF1">
    <property type="entry name" value="UPF0111 PROTEIN YKAA"/>
    <property type="match status" value="1"/>
</dbReference>
<comment type="caution">
    <text evidence="2">The sequence shown here is derived from an EMBL/GenBank/DDBJ whole genome shotgun (WGS) entry which is preliminary data.</text>
</comment>
<gene>
    <name evidence="2" type="ORF">BXY45_12072</name>
</gene>
<dbReference type="PANTHER" id="PTHR37298">
    <property type="entry name" value="UPF0111 PROTEIN YKAA"/>
    <property type="match status" value="1"/>
</dbReference>
<accession>A0A316A4R0</accession>
<dbReference type="InterPro" id="IPR052912">
    <property type="entry name" value="UPF0111_domain"/>
</dbReference>
<dbReference type="InterPro" id="IPR038078">
    <property type="entry name" value="PhoU-like_sf"/>
</dbReference>
<name>A0A316A4R0_9ACTN</name>
<evidence type="ECO:0000256" key="1">
    <source>
        <dbReference type="ARBA" id="ARBA00008591"/>
    </source>
</evidence>
<sequence length="208" mass="21985">MRLLPRDSAVFDDAAALAHHVVAAADVLVAMVGAGGAERLDLADRLSAVERTADEATRRLVRTVTSSFVTPFDRGDLVTLATALDDCVDALDEVAGALLATNLGELPAGVVEQLALVQRQAEVTAPAMTRLRAVRDLADYWVEVSRLEHEVGRAHRAILADVYGAGPRGAGDLLRSLAAKEVADRLLAAARAFEVVSRTVEAIAVQEA</sequence>
<comment type="similarity">
    <text evidence="1">Belongs to the UPF0111 family.</text>
</comment>
<dbReference type="AlphaFoldDB" id="A0A316A4R0"/>
<dbReference type="EMBL" id="QGDQ01000020">
    <property type="protein sequence ID" value="PWJ51794.1"/>
    <property type="molecule type" value="Genomic_DNA"/>
</dbReference>
<organism evidence="2 3">
    <name type="scientific">Quadrisphaera granulorum</name>
    <dbReference type="NCBI Taxonomy" id="317664"/>
    <lineage>
        <taxon>Bacteria</taxon>
        <taxon>Bacillati</taxon>
        <taxon>Actinomycetota</taxon>
        <taxon>Actinomycetes</taxon>
        <taxon>Kineosporiales</taxon>
        <taxon>Kineosporiaceae</taxon>
        <taxon>Quadrisphaera</taxon>
    </lineage>
</organism>
<dbReference type="Pfam" id="PF01865">
    <property type="entry name" value="PhoU_div"/>
    <property type="match status" value="1"/>
</dbReference>
<evidence type="ECO:0000313" key="3">
    <source>
        <dbReference type="Proteomes" id="UP000245469"/>
    </source>
</evidence>